<sequence>MVRLFKEATPAASDGVATAGSPAAASAPEVSPVSAPAPRPLAPLSASAQQQQQRMQSAGVLDPQATMVDGMLQLQGQNLWPFADQTQAALTFALAAAMPAVPQDHIKILETATSPGTRRLQQSPSLVNTHFQVQAADAGTAVTARDQLQSAANAGSLAAAMRSRIGTVESVKLLSADLTAPPAQPQSSSSGINFAAVAGGAAAGALVLAAAIAAGVCCCLRRRKARAEVEPPREPEYRAEPFYSGSTKTVSQEDTKSKTQAGSRSQPEQVIAMTDASHAAVMGLSSATGESAQVTPYRSRAATPSFVSHSRHSSAISAQVQATIDQLRSHADELSRPATPAKASSQDAGAAKPLVLTPNANMDMHGRIAAANSQLNAFTASLTAETAAPTVSALLAAQAANRKKLAVAGATGSKVMKLNIAMQYLTENSRFADKYELDSARIAGDSCIVASGKQLSSGCAVVLKFYVDEEDFLHLKRFHHQARDPQYIPGVLDIFEAGEVALGSEGSPTCIVCEAGQYSLAHYMARMERNPSAARQKSTLTQLLEAVSYLHGRSMVHREIQPDSCVWCDSVSRWRLAGSQTWARKGTDAALSYNLRYAAPEVVMADSLGMATRLKMGSHPASASPNGQAQDNESSSASSASPSSSPAALTQGPVLHVTQAASDMWAVGALAWELLTGRPLFGDSFSDEDVMMALLGFKPLPFEADPSLWVLFTESQAAVLLQGLLARRPEQRLTVSKALHIMASLGNGD</sequence>
<dbReference type="Gene3D" id="1.10.510.10">
    <property type="entry name" value="Transferase(Phosphotransferase) domain 1"/>
    <property type="match status" value="1"/>
</dbReference>
<feature type="compositionally biased region" description="Polar residues" evidence="1">
    <location>
        <begin position="258"/>
        <end position="268"/>
    </location>
</feature>
<feature type="domain" description="Protein kinase" evidence="2">
    <location>
        <begin position="435"/>
        <end position="745"/>
    </location>
</feature>
<feature type="compositionally biased region" description="Low complexity" evidence="1">
    <location>
        <begin position="634"/>
        <end position="648"/>
    </location>
</feature>
<dbReference type="PANTHER" id="PTHR44167:SF24">
    <property type="entry name" value="SERINE_THREONINE-PROTEIN KINASE CHK2"/>
    <property type="match status" value="1"/>
</dbReference>
<evidence type="ECO:0000313" key="3">
    <source>
        <dbReference type="EMBL" id="CAL5219575.1"/>
    </source>
</evidence>
<dbReference type="EMBL" id="CAXHTA020000002">
    <property type="protein sequence ID" value="CAL5219575.1"/>
    <property type="molecule type" value="Genomic_DNA"/>
</dbReference>
<dbReference type="InterPro" id="IPR000719">
    <property type="entry name" value="Prot_kinase_dom"/>
</dbReference>
<dbReference type="PROSITE" id="PS50011">
    <property type="entry name" value="PROTEIN_KINASE_DOM"/>
    <property type="match status" value="1"/>
</dbReference>
<dbReference type="PANTHER" id="PTHR44167">
    <property type="entry name" value="OVARIAN-SPECIFIC SERINE/THREONINE-PROTEIN KINASE LOK-RELATED"/>
    <property type="match status" value="1"/>
</dbReference>
<dbReference type="InterPro" id="IPR011009">
    <property type="entry name" value="Kinase-like_dom_sf"/>
</dbReference>
<proteinExistence type="predicted"/>
<feature type="compositionally biased region" description="Polar residues" evidence="1">
    <location>
        <begin position="621"/>
        <end position="633"/>
    </location>
</feature>
<dbReference type="Proteomes" id="UP001497392">
    <property type="component" value="Unassembled WGS sequence"/>
</dbReference>
<keyword evidence="4" id="KW-1185">Reference proteome</keyword>
<accession>A0ABP1FI00</accession>
<gene>
    <name evidence="3" type="primary">g1435</name>
    <name evidence="3" type="ORF">VP750_LOCUS1234</name>
</gene>
<name>A0ABP1FI00_9CHLO</name>
<organism evidence="3 4">
    <name type="scientific">Coccomyxa viridis</name>
    <dbReference type="NCBI Taxonomy" id="1274662"/>
    <lineage>
        <taxon>Eukaryota</taxon>
        <taxon>Viridiplantae</taxon>
        <taxon>Chlorophyta</taxon>
        <taxon>core chlorophytes</taxon>
        <taxon>Trebouxiophyceae</taxon>
        <taxon>Trebouxiophyceae incertae sedis</taxon>
        <taxon>Coccomyxaceae</taxon>
        <taxon>Coccomyxa</taxon>
    </lineage>
</organism>
<feature type="compositionally biased region" description="Low complexity" evidence="1">
    <location>
        <begin position="17"/>
        <end position="34"/>
    </location>
</feature>
<protein>
    <submittedName>
        <fullName evidence="3">G1435 protein</fullName>
    </submittedName>
</protein>
<evidence type="ECO:0000313" key="4">
    <source>
        <dbReference type="Proteomes" id="UP001497392"/>
    </source>
</evidence>
<feature type="region of interest" description="Disordered" evidence="1">
    <location>
        <begin position="224"/>
        <end position="269"/>
    </location>
</feature>
<feature type="region of interest" description="Disordered" evidence="1">
    <location>
        <begin position="330"/>
        <end position="351"/>
    </location>
</feature>
<reference evidence="3 4" key="1">
    <citation type="submission" date="2024-06" db="EMBL/GenBank/DDBJ databases">
        <authorList>
            <person name="Kraege A."/>
            <person name="Thomma B."/>
        </authorList>
    </citation>
    <scope>NUCLEOTIDE SEQUENCE [LARGE SCALE GENOMIC DNA]</scope>
</reference>
<feature type="compositionally biased region" description="Basic and acidic residues" evidence="1">
    <location>
        <begin position="226"/>
        <end position="239"/>
    </location>
</feature>
<comment type="caution">
    <text evidence="3">The sequence shown here is derived from an EMBL/GenBank/DDBJ whole genome shotgun (WGS) entry which is preliminary data.</text>
</comment>
<feature type="region of interest" description="Disordered" evidence="1">
    <location>
        <begin position="1"/>
        <end position="56"/>
    </location>
</feature>
<feature type="compositionally biased region" description="Low complexity" evidence="1">
    <location>
        <begin position="42"/>
        <end position="56"/>
    </location>
</feature>
<feature type="region of interest" description="Disordered" evidence="1">
    <location>
        <begin position="616"/>
        <end position="650"/>
    </location>
</feature>
<evidence type="ECO:0000259" key="2">
    <source>
        <dbReference type="PROSITE" id="PS50011"/>
    </source>
</evidence>
<dbReference type="SUPFAM" id="SSF56112">
    <property type="entry name" value="Protein kinase-like (PK-like)"/>
    <property type="match status" value="1"/>
</dbReference>
<evidence type="ECO:0000256" key="1">
    <source>
        <dbReference type="SAM" id="MobiDB-lite"/>
    </source>
</evidence>
<dbReference type="SMART" id="SM00220">
    <property type="entry name" value="S_TKc"/>
    <property type="match status" value="1"/>
</dbReference>